<dbReference type="InterPro" id="IPR027417">
    <property type="entry name" value="P-loop_NTPase"/>
</dbReference>
<protein>
    <submittedName>
        <fullName evidence="7">ABC transporter ATP-binding protein</fullName>
    </submittedName>
</protein>
<keyword evidence="2" id="KW-0813">Transport</keyword>
<dbReference type="Proteomes" id="UP000826793">
    <property type="component" value="Unassembled WGS sequence"/>
</dbReference>
<dbReference type="SUPFAM" id="SSF52540">
    <property type="entry name" value="P-loop containing nucleoside triphosphate hydrolases"/>
    <property type="match status" value="1"/>
</dbReference>
<comment type="caution">
    <text evidence="7">The sequence shown here is derived from an EMBL/GenBank/DDBJ whole genome shotgun (WGS) entry which is preliminary data.</text>
</comment>
<reference evidence="7" key="1">
    <citation type="journal article" date="2021" name="PeerJ">
        <title>Extensive microbial diversity within the chicken gut microbiome revealed by metagenomics and culture.</title>
        <authorList>
            <person name="Gilroy R."/>
            <person name="Ravi A."/>
            <person name="Getino M."/>
            <person name="Pursley I."/>
            <person name="Horton D.L."/>
            <person name="Alikhan N.F."/>
            <person name="Baker D."/>
            <person name="Gharbi K."/>
            <person name="Hall N."/>
            <person name="Watson M."/>
            <person name="Adriaenssens E.M."/>
            <person name="Foster-Nyarko E."/>
            <person name="Jarju S."/>
            <person name="Secka A."/>
            <person name="Antonio M."/>
            <person name="Oren A."/>
            <person name="Chaudhuri R.R."/>
            <person name="La Ragione R."/>
            <person name="Hildebrand F."/>
            <person name="Pallen M.J."/>
        </authorList>
    </citation>
    <scope>NUCLEOTIDE SEQUENCE</scope>
    <source>
        <strain evidence="7">CHK185-1770</strain>
    </source>
</reference>
<keyword evidence="3" id="KW-0547">Nucleotide-binding</keyword>
<keyword evidence="4 7" id="KW-0067">ATP-binding</keyword>
<dbReference type="PANTHER" id="PTHR43335:SF4">
    <property type="entry name" value="ABC TRANSPORTER, ATP-BINDING PROTEIN"/>
    <property type="match status" value="1"/>
</dbReference>
<sequence>MIEVKNLTKRYGQNLALDRVSFTIQEGTIVGFLGPNGAGKSTTMNIVTGYLSATSGEVTVGGKSILEDPNLVKRQIGYLPEQPPLYQDMTVKEYLYFMYELKKTKLPREKHIKEICRLVKIDNVYNRLIANLSKGYKQRVGIAQALIGNPPVLILDEPTVGLDPKQIIEIRALIKTLGRNHTVILSSHILSEVQAVCERIIVINNGRLVADGATDTLAHDLSPEHRLTLRAEAPEQELVQQVSQLPGVVEAFSLGEKEPGVYEVSVETEPDADVRRPLFSLLAQRNWPLLALKNSDLTLEDLFLRLTSTDAAYLPEEQEAASLDPEQDQGQDGDTDQDTSSPEAPEKGENEQ</sequence>
<feature type="domain" description="ABC transporter" evidence="6">
    <location>
        <begin position="2"/>
        <end position="230"/>
    </location>
</feature>
<comment type="similarity">
    <text evidence="1">Belongs to the ABC transporter superfamily.</text>
</comment>
<organism evidence="7 8">
    <name type="scientific">Candidatus Acutalibacter pullicola</name>
    <dbReference type="NCBI Taxonomy" id="2838417"/>
    <lineage>
        <taxon>Bacteria</taxon>
        <taxon>Bacillati</taxon>
        <taxon>Bacillota</taxon>
        <taxon>Clostridia</taxon>
        <taxon>Eubacteriales</taxon>
        <taxon>Acutalibacteraceae</taxon>
        <taxon>Acutalibacter</taxon>
    </lineage>
</organism>
<dbReference type="Pfam" id="PF00005">
    <property type="entry name" value="ABC_tran"/>
    <property type="match status" value="1"/>
</dbReference>
<dbReference type="GO" id="GO:0005524">
    <property type="term" value="F:ATP binding"/>
    <property type="evidence" value="ECO:0007669"/>
    <property type="project" value="UniProtKB-KW"/>
</dbReference>
<dbReference type="Gene3D" id="3.40.50.300">
    <property type="entry name" value="P-loop containing nucleotide triphosphate hydrolases"/>
    <property type="match status" value="1"/>
</dbReference>
<dbReference type="InterPro" id="IPR003593">
    <property type="entry name" value="AAA+_ATPase"/>
</dbReference>
<dbReference type="PROSITE" id="PS50893">
    <property type="entry name" value="ABC_TRANSPORTER_2"/>
    <property type="match status" value="1"/>
</dbReference>
<dbReference type="InterPro" id="IPR003439">
    <property type="entry name" value="ABC_transporter-like_ATP-bd"/>
</dbReference>
<evidence type="ECO:0000259" key="6">
    <source>
        <dbReference type="PROSITE" id="PS50893"/>
    </source>
</evidence>
<evidence type="ECO:0000256" key="3">
    <source>
        <dbReference type="ARBA" id="ARBA00022741"/>
    </source>
</evidence>
<name>A0A9D2MW56_9FIRM</name>
<dbReference type="EMBL" id="DWXG01000053">
    <property type="protein sequence ID" value="HJB98334.1"/>
    <property type="molecule type" value="Genomic_DNA"/>
</dbReference>
<dbReference type="GO" id="GO:0016887">
    <property type="term" value="F:ATP hydrolysis activity"/>
    <property type="evidence" value="ECO:0007669"/>
    <property type="project" value="InterPro"/>
</dbReference>
<reference evidence="7" key="2">
    <citation type="submission" date="2021-04" db="EMBL/GenBank/DDBJ databases">
        <authorList>
            <person name="Gilroy R."/>
        </authorList>
    </citation>
    <scope>NUCLEOTIDE SEQUENCE</scope>
    <source>
        <strain evidence="7">CHK185-1770</strain>
    </source>
</reference>
<feature type="compositionally biased region" description="Acidic residues" evidence="5">
    <location>
        <begin position="325"/>
        <end position="337"/>
    </location>
</feature>
<accession>A0A9D2MW56</accession>
<gene>
    <name evidence="7" type="ORF">H9710_07115</name>
</gene>
<dbReference type="CDD" id="cd03230">
    <property type="entry name" value="ABC_DR_subfamily_A"/>
    <property type="match status" value="1"/>
</dbReference>
<proteinExistence type="inferred from homology"/>
<dbReference type="AlphaFoldDB" id="A0A9D2MW56"/>
<dbReference type="PANTHER" id="PTHR43335">
    <property type="entry name" value="ABC TRANSPORTER, ATP-BINDING PROTEIN"/>
    <property type="match status" value="1"/>
</dbReference>
<evidence type="ECO:0000256" key="5">
    <source>
        <dbReference type="SAM" id="MobiDB-lite"/>
    </source>
</evidence>
<evidence type="ECO:0000313" key="8">
    <source>
        <dbReference type="Proteomes" id="UP000826793"/>
    </source>
</evidence>
<evidence type="ECO:0000313" key="7">
    <source>
        <dbReference type="EMBL" id="HJB98334.1"/>
    </source>
</evidence>
<evidence type="ECO:0000256" key="2">
    <source>
        <dbReference type="ARBA" id="ARBA00022448"/>
    </source>
</evidence>
<evidence type="ECO:0000256" key="1">
    <source>
        <dbReference type="ARBA" id="ARBA00005417"/>
    </source>
</evidence>
<dbReference type="SMART" id="SM00382">
    <property type="entry name" value="AAA"/>
    <property type="match status" value="1"/>
</dbReference>
<evidence type="ECO:0000256" key="4">
    <source>
        <dbReference type="ARBA" id="ARBA00022840"/>
    </source>
</evidence>
<feature type="region of interest" description="Disordered" evidence="5">
    <location>
        <begin position="314"/>
        <end position="352"/>
    </location>
</feature>